<reference evidence="2 3" key="1">
    <citation type="submission" date="2016-10" db="EMBL/GenBank/DDBJ databases">
        <authorList>
            <person name="de Groot N.N."/>
        </authorList>
    </citation>
    <scope>NUCLEOTIDE SEQUENCE [LARGE SCALE GENOMIC DNA]</scope>
    <source>
        <strain evidence="2 3">DSM 24015</strain>
    </source>
</reference>
<sequence>MIVGDPYKFAIIVEYMPAWNIGDIWHNGVMLLSINGELFLLINILYVITFPFLLRYLHFIVESFSFIAGKI</sequence>
<protein>
    <submittedName>
        <fullName evidence="2">Immunity protein 42</fullName>
    </submittedName>
</protein>
<keyword evidence="1" id="KW-0812">Transmembrane</keyword>
<organism evidence="2 3">
    <name type="scientific">Riemerella columbipharyngis</name>
    <dbReference type="NCBI Taxonomy" id="1071918"/>
    <lineage>
        <taxon>Bacteria</taxon>
        <taxon>Pseudomonadati</taxon>
        <taxon>Bacteroidota</taxon>
        <taxon>Flavobacteriia</taxon>
        <taxon>Flavobacteriales</taxon>
        <taxon>Weeksellaceae</taxon>
        <taxon>Riemerella</taxon>
    </lineage>
</organism>
<dbReference type="RefSeq" id="WP_176763259.1">
    <property type="nucleotide sequence ID" value="NZ_FNAS01000008.1"/>
</dbReference>
<dbReference type="InterPro" id="IPR028958">
    <property type="entry name" value="Imm42"/>
</dbReference>
<keyword evidence="3" id="KW-1185">Reference proteome</keyword>
<gene>
    <name evidence="2" type="ORF">SAMN05421544_10889</name>
</gene>
<dbReference type="EMBL" id="FNAS01000008">
    <property type="protein sequence ID" value="SDE40050.1"/>
    <property type="molecule type" value="Genomic_DNA"/>
</dbReference>
<keyword evidence="1" id="KW-0472">Membrane</keyword>
<keyword evidence="1" id="KW-1133">Transmembrane helix</keyword>
<evidence type="ECO:0000313" key="3">
    <source>
        <dbReference type="Proteomes" id="UP000198517"/>
    </source>
</evidence>
<evidence type="ECO:0000313" key="2">
    <source>
        <dbReference type="EMBL" id="SDE40050.1"/>
    </source>
</evidence>
<dbReference type="AlphaFoldDB" id="A0A1G7CMR4"/>
<feature type="transmembrane region" description="Helical" evidence="1">
    <location>
        <begin position="38"/>
        <end position="57"/>
    </location>
</feature>
<dbReference type="Pfam" id="PF15593">
    <property type="entry name" value="Imm42"/>
    <property type="match status" value="1"/>
</dbReference>
<evidence type="ECO:0000256" key="1">
    <source>
        <dbReference type="SAM" id="Phobius"/>
    </source>
</evidence>
<proteinExistence type="predicted"/>
<accession>A0A1G7CMR4</accession>
<name>A0A1G7CMR4_9FLAO</name>
<dbReference type="Proteomes" id="UP000198517">
    <property type="component" value="Unassembled WGS sequence"/>
</dbReference>